<feature type="domain" description="PPIase cyclophilin-type" evidence="4">
    <location>
        <begin position="260"/>
        <end position="359"/>
    </location>
</feature>
<evidence type="ECO:0000259" key="4">
    <source>
        <dbReference type="PROSITE" id="PS50072"/>
    </source>
</evidence>
<comment type="similarity">
    <text evidence="1">Belongs to the cyclophilin-type PPIase family.</text>
</comment>
<comment type="similarity">
    <text evidence="2 3">Belongs to the RNase T2 family.</text>
</comment>
<dbReference type="InterPro" id="IPR002130">
    <property type="entry name" value="Cyclophilin-type_PPIase_dom"/>
</dbReference>
<evidence type="ECO:0000256" key="2">
    <source>
        <dbReference type="ARBA" id="ARBA00007469"/>
    </source>
</evidence>
<evidence type="ECO:0000256" key="3">
    <source>
        <dbReference type="RuleBase" id="RU004328"/>
    </source>
</evidence>
<organism evidence="5 6">
    <name type="scientific">Acer yangbiense</name>
    <dbReference type="NCBI Taxonomy" id="1000413"/>
    <lineage>
        <taxon>Eukaryota</taxon>
        <taxon>Viridiplantae</taxon>
        <taxon>Streptophyta</taxon>
        <taxon>Embryophyta</taxon>
        <taxon>Tracheophyta</taxon>
        <taxon>Spermatophyta</taxon>
        <taxon>Magnoliopsida</taxon>
        <taxon>eudicotyledons</taxon>
        <taxon>Gunneridae</taxon>
        <taxon>Pentapetalae</taxon>
        <taxon>rosids</taxon>
        <taxon>malvids</taxon>
        <taxon>Sapindales</taxon>
        <taxon>Sapindaceae</taxon>
        <taxon>Hippocastanoideae</taxon>
        <taxon>Acereae</taxon>
        <taxon>Acer</taxon>
    </lineage>
</organism>
<name>A0A5C7IC96_9ROSI</name>
<evidence type="ECO:0000313" key="6">
    <source>
        <dbReference type="Proteomes" id="UP000323000"/>
    </source>
</evidence>
<dbReference type="InterPro" id="IPR036430">
    <property type="entry name" value="RNase_T2-like_sf"/>
</dbReference>
<dbReference type="InterPro" id="IPR001568">
    <property type="entry name" value="RNase_T2-like"/>
</dbReference>
<dbReference type="Pfam" id="PF00445">
    <property type="entry name" value="Ribonuclease_T2"/>
    <property type="match status" value="1"/>
</dbReference>
<keyword evidence="6" id="KW-1185">Reference proteome</keyword>
<dbReference type="SUPFAM" id="SSF55895">
    <property type="entry name" value="Ribonuclease Rh-like"/>
    <property type="match status" value="1"/>
</dbReference>
<dbReference type="EMBL" id="VAHF01000003">
    <property type="protein sequence ID" value="TXG66784.1"/>
    <property type="molecule type" value="Genomic_DNA"/>
</dbReference>
<comment type="caution">
    <text evidence="5">The sequence shown here is derived from an EMBL/GenBank/DDBJ whole genome shotgun (WGS) entry which is preliminary data.</text>
</comment>
<gene>
    <name evidence="5" type="ORF">EZV62_008059</name>
</gene>
<proteinExistence type="inferred from homology"/>
<reference evidence="6" key="1">
    <citation type="journal article" date="2019" name="Gigascience">
        <title>De novo genome assembly of the endangered Acer yangbiense, a plant species with extremely small populations endemic to Yunnan Province, China.</title>
        <authorList>
            <person name="Yang J."/>
            <person name="Wariss H.M."/>
            <person name="Tao L."/>
            <person name="Zhang R."/>
            <person name="Yun Q."/>
            <person name="Hollingsworth P."/>
            <person name="Dao Z."/>
            <person name="Luo G."/>
            <person name="Guo H."/>
            <person name="Ma Y."/>
            <person name="Sun W."/>
        </authorList>
    </citation>
    <scope>NUCLEOTIDE SEQUENCE [LARGE SCALE GENOMIC DNA]</scope>
    <source>
        <strain evidence="6">cv. Malutang</strain>
    </source>
</reference>
<dbReference type="GO" id="GO:0003755">
    <property type="term" value="F:peptidyl-prolyl cis-trans isomerase activity"/>
    <property type="evidence" value="ECO:0007669"/>
    <property type="project" value="InterPro"/>
</dbReference>
<dbReference type="GO" id="GO:0016018">
    <property type="term" value="F:cyclosporin A binding"/>
    <property type="evidence" value="ECO:0007669"/>
    <property type="project" value="TreeGrafter"/>
</dbReference>
<dbReference type="InterPro" id="IPR029000">
    <property type="entry name" value="Cyclophilin-like_dom_sf"/>
</dbReference>
<dbReference type="GO" id="GO:0005737">
    <property type="term" value="C:cytoplasm"/>
    <property type="evidence" value="ECO:0007669"/>
    <property type="project" value="TreeGrafter"/>
</dbReference>
<dbReference type="Gene3D" id="3.90.730.10">
    <property type="entry name" value="Ribonuclease T2-like"/>
    <property type="match status" value="1"/>
</dbReference>
<dbReference type="Gene3D" id="2.40.100.10">
    <property type="entry name" value="Cyclophilin-like"/>
    <property type="match status" value="1"/>
</dbReference>
<accession>A0A5C7IC96</accession>
<dbReference type="OrthoDB" id="1898737at2759"/>
<dbReference type="PANTHER" id="PTHR11071">
    <property type="entry name" value="PEPTIDYL-PROLYL CIS-TRANS ISOMERASE"/>
    <property type="match status" value="1"/>
</dbReference>
<sequence length="361" mass="40346">MHFDHHLLYTHQPTMKLICALIFALVYLFSITDRLAPPPPTPKYDHSWLVLTWSASFCLIETTCTKPPASFFTIHRIWPTDAAGNTLEKKVQTHVSIAFLSDQKLTLVQRLNQYWPSFTSKTNVDFWKHEWTKHGSTQMPITPKQYFQSAINLGNQFDILAALIRNDVVPNGTSYKTSSFLRAIRSETKMQNVMLHCKDNFLAEVRLCVNYAATNYAPCNAAKELGHTVLQEVLRCNSIPENLFGKVSIIIDKVTVPETGGDLIDGNGTGGESIYGASFADENFVNKHTGPRILSMANTGPGTNGSQFFICTTKIEWLDGKHVVFGQVFDGFDVMKAVEKVNSISGMTSKPIMIADCRQLS</sequence>
<dbReference type="AlphaFoldDB" id="A0A5C7IC96"/>
<dbReference type="GO" id="GO:0033897">
    <property type="term" value="F:ribonuclease T2 activity"/>
    <property type="evidence" value="ECO:0007669"/>
    <property type="project" value="InterPro"/>
</dbReference>
<dbReference type="Proteomes" id="UP000323000">
    <property type="component" value="Chromosome 3"/>
</dbReference>
<dbReference type="PRINTS" id="PR00153">
    <property type="entry name" value="CSAPPISMRASE"/>
</dbReference>
<dbReference type="GO" id="GO:0006457">
    <property type="term" value="P:protein folding"/>
    <property type="evidence" value="ECO:0007669"/>
    <property type="project" value="TreeGrafter"/>
</dbReference>
<dbReference type="PANTHER" id="PTHR11071:SF561">
    <property type="entry name" value="PEPTIDYL-PROLYL CIS-TRANS ISOMERASE D-RELATED"/>
    <property type="match status" value="1"/>
</dbReference>
<protein>
    <recommendedName>
        <fullName evidence="4">PPIase cyclophilin-type domain-containing protein</fullName>
    </recommendedName>
</protein>
<dbReference type="GO" id="GO:0003723">
    <property type="term" value="F:RNA binding"/>
    <property type="evidence" value="ECO:0007669"/>
    <property type="project" value="InterPro"/>
</dbReference>
<evidence type="ECO:0000256" key="1">
    <source>
        <dbReference type="ARBA" id="ARBA00007365"/>
    </source>
</evidence>
<dbReference type="SUPFAM" id="SSF50891">
    <property type="entry name" value="Cyclophilin-like"/>
    <property type="match status" value="1"/>
</dbReference>
<evidence type="ECO:0000313" key="5">
    <source>
        <dbReference type="EMBL" id="TXG66784.1"/>
    </source>
</evidence>
<dbReference type="Pfam" id="PF00160">
    <property type="entry name" value="Pro_isomerase"/>
    <property type="match status" value="1"/>
</dbReference>
<dbReference type="PROSITE" id="PS50072">
    <property type="entry name" value="CSA_PPIASE_2"/>
    <property type="match status" value="1"/>
</dbReference>